<sequence>MIFTYLMIVIFLAIAVFGATLWFGINDVAMKKMTEQDKDCSKAMQKLKDAMTYLLILTMFGLLGVGYGIYGVASGSDVFGIDDSTSDHGIAFAMIVSIFCLVFGIMFMTSEVCQDLQP</sequence>
<reference evidence="2" key="1">
    <citation type="journal article" date="2014" name="Front. Microbiol.">
        <title>High frequency of phylogenetically diverse reductive dehalogenase-homologous genes in deep subseafloor sedimentary metagenomes.</title>
        <authorList>
            <person name="Kawai M."/>
            <person name="Futagami T."/>
            <person name="Toyoda A."/>
            <person name="Takaki Y."/>
            <person name="Nishi S."/>
            <person name="Hori S."/>
            <person name="Arai W."/>
            <person name="Tsubouchi T."/>
            <person name="Morono Y."/>
            <person name="Uchiyama I."/>
            <person name="Ito T."/>
            <person name="Fujiyama A."/>
            <person name="Inagaki F."/>
            <person name="Takami H."/>
        </authorList>
    </citation>
    <scope>NUCLEOTIDE SEQUENCE</scope>
    <source>
        <strain evidence="2">Expedition CK06-06</strain>
    </source>
</reference>
<feature type="transmembrane region" description="Helical" evidence="1">
    <location>
        <begin position="90"/>
        <end position="109"/>
    </location>
</feature>
<accession>X0WQJ6</accession>
<name>X0WQJ6_9ZZZZ</name>
<keyword evidence="1" id="KW-0472">Membrane</keyword>
<evidence type="ECO:0000313" key="2">
    <source>
        <dbReference type="EMBL" id="GAG32935.1"/>
    </source>
</evidence>
<evidence type="ECO:0000256" key="1">
    <source>
        <dbReference type="SAM" id="Phobius"/>
    </source>
</evidence>
<dbReference type="EMBL" id="BARS01042819">
    <property type="protein sequence ID" value="GAG32935.1"/>
    <property type="molecule type" value="Genomic_DNA"/>
</dbReference>
<dbReference type="AlphaFoldDB" id="X0WQJ6"/>
<feature type="transmembrane region" description="Helical" evidence="1">
    <location>
        <begin position="6"/>
        <end position="29"/>
    </location>
</feature>
<keyword evidence="1" id="KW-1133">Transmembrane helix</keyword>
<proteinExistence type="predicted"/>
<feature type="non-terminal residue" evidence="2">
    <location>
        <position position="118"/>
    </location>
</feature>
<keyword evidence="1" id="KW-0812">Transmembrane</keyword>
<gene>
    <name evidence="2" type="ORF">S01H1_64917</name>
</gene>
<protein>
    <submittedName>
        <fullName evidence="2">Uncharacterized protein</fullName>
    </submittedName>
</protein>
<feature type="transmembrane region" description="Helical" evidence="1">
    <location>
        <begin position="50"/>
        <end position="70"/>
    </location>
</feature>
<organism evidence="2">
    <name type="scientific">marine sediment metagenome</name>
    <dbReference type="NCBI Taxonomy" id="412755"/>
    <lineage>
        <taxon>unclassified sequences</taxon>
        <taxon>metagenomes</taxon>
        <taxon>ecological metagenomes</taxon>
    </lineage>
</organism>
<comment type="caution">
    <text evidence="2">The sequence shown here is derived from an EMBL/GenBank/DDBJ whole genome shotgun (WGS) entry which is preliminary data.</text>
</comment>